<dbReference type="EnsemblPlants" id="Ma09_t12880.1">
    <property type="protein sequence ID" value="Ma09_p12880.1"/>
    <property type="gene ID" value="Ma09_g12880"/>
</dbReference>
<dbReference type="SUPFAM" id="SSF63748">
    <property type="entry name" value="Tudor/PWWP/MBT"/>
    <property type="match status" value="1"/>
</dbReference>
<evidence type="ECO:0000259" key="9">
    <source>
        <dbReference type="SMART" id="SM00333"/>
    </source>
</evidence>
<keyword evidence="7" id="KW-0131">Cell cycle</keyword>
<dbReference type="PANTHER" id="PTHR12663:SF3">
    <property type="entry name" value="SISTER CHROMATID COHESION PROTEIN PDS5 HOMOLOG C"/>
    <property type="match status" value="1"/>
</dbReference>
<feature type="compositionally biased region" description="Basic and acidic residues" evidence="8">
    <location>
        <begin position="272"/>
        <end position="290"/>
    </location>
</feature>
<reference evidence="10" key="1">
    <citation type="submission" date="2021-03" db="EMBL/GenBank/DDBJ databases">
        <authorList>
            <consortium name="Genoscope - CEA"/>
            <person name="William W."/>
        </authorList>
    </citation>
    <scope>NUCLEOTIDE SEQUENCE</scope>
    <source>
        <strain evidence="10">Doubled-haploid Pahang</strain>
    </source>
</reference>
<evidence type="ECO:0000313" key="12">
    <source>
        <dbReference type="Proteomes" id="UP000012960"/>
    </source>
</evidence>
<feature type="compositionally biased region" description="Basic and acidic residues" evidence="8">
    <location>
        <begin position="479"/>
        <end position="524"/>
    </location>
</feature>
<feature type="region of interest" description="Disordered" evidence="8">
    <location>
        <begin position="1"/>
        <end position="23"/>
    </location>
</feature>
<evidence type="ECO:0000256" key="6">
    <source>
        <dbReference type="ARBA" id="ARBA00023242"/>
    </source>
</evidence>
<comment type="subcellular location">
    <subcellularLocation>
        <location evidence="1">Nucleus</location>
    </subcellularLocation>
</comment>
<dbReference type="SUPFAM" id="SSF48371">
    <property type="entry name" value="ARM repeat"/>
    <property type="match status" value="1"/>
</dbReference>
<evidence type="ECO:0000256" key="5">
    <source>
        <dbReference type="ARBA" id="ARBA00023204"/>
    </source>
</evidence>
<keyword evidence="3" id="KW-0227">DNA damage</keyword>
<feature type="domain" description="Tudor" evidence="9">
    <location>
        <begin position="337"/>
        <end position="395"/>
    </location>
</feature>
<evidence type="ECO:0000256" key="2">
    <source>
        <dbReference type="ARBA" id="ARBA00022618"/>
    </source>
</evidence>
<feature type="region of interest" description="Disordered" evidence="8">
    <location>
        <begin position="267"/>
        <end position="302"/>
    </location>
</feature>
<dbReference type="CDD" id="cd20404">
    <property type="entry name" value="Tudor_Agenet_AtEML-like"/>
    <property type="match status" value="1"/>
</dbReference>
<dbReference type="InterPro" id="IPR016024">
    <property type="entry name" value="ARM-type_fold"/>
</dbReference>
<protein>
    <submittedName>
        <fullName evidence="10">(wild Malaysian banana) hypothetical protein</fullName>
    </submittedName>
</protein>
<dbReference type="InParanoid" id="A0A804KIZ9"/>
<keyword evidence="2" id="KW-0132">Cell division</keyword>
<dbReference type="InterPro" id="IPR039776">
    <property type="entry name" value="Pds5"/>
</dbReference>
<dbReference type="GO" id="GO:0035825">
    <property type="term" value="P:homologous recombination"/>
    <property type="evidence" value="ECO:0007669"/>
    <property type="project" value="UniProtKB-ARBA"/>
</dbReference>
<dbReference type="GO" id="GO:0140670">
    <property type="term" value="F:cohesin unloader activity"/>
    <property type="evidence" value="ECO:0000318"/>
    <property type="project" value="GO_Central"/>
</dbReference>
<evidence type="ECO:0000313" key="11">
    <source>
        <dbReference type="EnsemblPlants" id="Ma09_p12880.1"/>
    </source>
</evidence>
<name>A0A804KIZ9_MUSAM</name>
<evidence type="ECO:0000313" key="10">
    <source>
        <dbReference type="EMBL" id="CAG1835019.1"/>
    </source>
</evidence>
<feature type="compositionally biased region" description="Polar residues" evidence="8">
    <location>
        <begin position="461"/>
        <end position="478"/>
    </location>
</feature>
<dbReference type="GO" id="GO:0000785">
    <property type="term" value="C:chromatin"/>
    <property type="evidence" value="ECO:0000318"/>
    <property type="project" value="GO_Central"/>
</dbReference>
<gene>
    <name evidence="10" type="ORF">GSMUA_231240.1</name>
</gene>
<feature type="compositionally biased region" description="Basic residues" evidence="8">
    <location>
        <begin position="567"/>
        <end position="576"/>
    </location>
</feature>
<dbReference type="InterPro" id="IPR002999">
    <property type="entry name" value="Tudor"/>
</dbReference>
<dbReference type="GO" id="GO:0006281">
    <property type="term" value="P:DNA repair"/>
    <property type="evidence" value="ECO:0007669"/>
    <property type="project" value="UniProtKB-KW"/>
</dbReference>
<dbReference type="Pfam" id="PF20168">
    <property type="entry name" value="PDS5"/>
    <property type="match status" value="1"/>
</dbReference>
<dbReference type="Proteomes" id="UP000012960">
    <property type="component" value="Unplaced"/>
</dbReference>
<evidence type="ECO:0000256" key="4">
    <source>
        <dbReference type="ARBA" id="ARBA00022776"/>
    </source>
</evidence>
<proteinExistence type="predicted"/>
<sequence>MASAEELEERLRDVGDRLPSPPTDVGELLSLLDETESLLLRVQQSPSQSMLDALRPTMNLMVEKKFLEHPDEDVKVIVASCTSEITRITAPNAPYDDDLMKVVFQKIVDAFENLDDTSSRSFSKRVSILETVAKVQSCIVMLDLECDAMILDMFQIFLRTIRPNHSENIFCSMGTIMTVILEESEEISPELLSCLLDSVKNDNKDILPIARRLAERVIADCALKLKPYLVELAKSKKAFLSKYSRVVASVCQEYSDQVEQNDMNSAADAMADDSKLSKKTESSQKRKSELSGHGNQMKNKRAANRDCSAILGLKAGRLDDTSGPKNPGKPAQVREPDQSIVGLKIKVWWPDDKRFYDGTVEDYDRTTKKHKILYDDGDVEVLLLKNERWDFIGDKIRTSYFMGQTKDDFSPDASSDKRTKKHSNHVARETNVGTPVKSGTHSSSTGSTEIRKRKGRPPKVANSNHSLLSGDDSPNISSKSKEKAPNKPKDDVPKSGTKLKKDGEKAKEHNEETHKLDKKPRDMAILEATGESKTNGVPVKEKLKVQETGASSAKVSSKEAESEASAAKKRKIMGNS</sequence>
<evidence type="ECO:0000256" key="1">
    <source>
        <dbReference type="ARBA" id="ARBA00004123"/>
    </source>
</evidence>
<feature type="region of interest" description="Disordered" evidence="8">
    <location>
        <begin position="404"/>
        <end position="576"/>
    </location>
</feature>
<organism evidence="11 12">
    <name type="scientific">Musa acuminata subsp. malaccensis</name>
    <name type="common">Wild banana</name>
    <name type="synonym">Musa malaccensis</name>
    <dbReference type="NCBI Taxonomy" id="214687"/>
    <lineage>
        <taxon>Eukaryota</taxon>
        <taxon>Viridiplantae</taxon>
        <taxon>Streptophyta</taxon>
        <taxon>Embryophyta</taxon>
        <taxon>Tracheophyta</taxon>
        <taxon>Spermatophyta</taxon>
        <taxon>Magnoliopsida</taxon>
        <taxon>Liliopsida</taxon>
        <taxon>Zingiberales</taxon>
        <taxon>Musaceae</taxon>
        <taxon>Musa</taxon>
    </lineage>
</organism>
<dbReference type="Gene3D" id="2.30.30.140">
    <property type="match status" value="1"/>
</dbReference>
<accession>A0A804KIZ9</accession>
<dbReference type="PANTHER" id="PTHR12663">
    <property type="entry name" value="ANDROGEN INDUCED INHIBITOR OF PROLIFERATION AS3 / PDS5-RELATED"/>
    <property type="match status" value="1"/>
</dbReference>
<feature type="compositionally biased region" description="Low complexity" evidence="8">
    <location>
        <begin position="438"/>
        <end position="448"/>
    </location>
</feature>
<evidence type="ECO:0000256" key="7">
    <source>
        <dbReference type="ARBA" id="ARBA00023306"/>
    </source>
</evidence>
<feature type="region of interest" description="Disordered" evidence="8">
    <location>
        <begin position="316"/>
        <end position="336"/>
    </location>
</feature>
<dbReference type="SMART" id="SM00333">
    <property type="entry name" value="TUDOR"/>
    <property type="match status" value="1"/>
</dbReference>
<keyword evidence="6" id="KW-0539">Nucleus</keyword>
<keyword evidence="4" id="KW-0498">Mitosis</keyword>
<reference evidence="11" key="2">
    <citation type="submission" date="2021-05" db="UniProtKB">
        <authorList>
            <consortium name="EnsemblPlants"/>
        </authorList>
    </citation>
    <scope>IDENTIFICATION</scope>
    <source>
        <strain evidence="11">subsp. malaccensis</strain>
    </source>
</reference>
<feature type="compositionally biased region" description="Basic and acidic residues" evidence="8">
    <location>
        <begin position="405"/>
        <end position="417"/>
    </location>
</feature>
<dbReference type="Gramene" id="Ma09_t12880.1">
    <property type="protein sequence ID" value="Ma09_p12880.1"/>
    <property type="gene ID" value="Ma09_g12880"/>
</dbReference>
<dbReference type="AlphaFoldDB" id="A0A804KIZ9"/>
<keyword evidence="5" id="KW-0234">DNA repair</keyword>
<dbReference type="GO" id="GO:0051301">
    <property type="term" value="P:cell division"/>
    <property type="evidence" value="ECO:0007669"/>
    <property type="project" value="UniProtKB-KW"/>
</dbReference>
<dbReference type="GO" id="GO:0007064">
    <property type="term" value="P:mitotic sister chromatid cohesion"/>
    <property type="evidence" value="ECO:0000318"/>
    <property type="project" value="GO_Central"/>
</dbReference>
<dbReference type="GO" id="GO:0005634">
    <property type="term" value="C:nucleus"/>
    <property type="evidence" value="ECO:0000318"/>
    <property type="project" value="GO_Central"/>
</dbReference>
<dbReference type="EMBL" id="HG996474">
    <property type="protein sequence ID" value="CAG1835019.1"/>
    <property type="molecule type" value="Genomic_DNA"/>
</dbReference>
<evidence type="ECO:0000256" key="8">
    <source>
        <dbReference type="SAM" id="MobiDB-lite"/>
    </source>
</evidence>
<keyword evidence="12" id="KW-1185">Reference proteome</keyword>
<dbReference type="OMA" id="NTVAKYE"/>
<evidence type="ECO:0000256" key="3">
    <source>
        <dbReference type="ARBA" id="ARBA00022763"/>
    </source>
</evidence>
<dbReference type="OrthoDB" id="200660at2759"/>